<evidence type="ECO:0000313" key="3">
    <source>
        <dbReference type="Proteomes" id="UP000075604"/>
    </source>
</evidence>
<proteinExistence type="predicted"/>
<evidence type="ECO:0000256" key="1">
    <source>
        <dbReference type="SAM" id="MobiDB-lite"/>
    </source>
</evidence>
<dbReference type="Proteomes" id="UP000075604">
    <property type="component" value="Unassembled WGS sequence"/>
</dbReference>
<organism evidence="2 3">
    <name type="scientific">Sorangium cellulosum</name>
    <name type="common">Polyangium cellulosum</name>
    <dbReference type="NCBI Taxonomy" id="56"/>
    <lineage>
        <taxon>Bacteria</taxon>
        <taxon>Pseudomonadati</taxon>
        <taxon>Myxococcota</taxon>
        <taxon>Polyangia</taxon>
        <taxon>Polyangiales</taxon>
        <taxon>Polyangiaceae</taxon>
        <taxon>Sorangium</taxon>
    </lineage>
</organism>
<protein>
    <submittedName>
        <fullName evidence="2">Uncharacterized protein</fullName>
    </submittedName>
</protein>
<dbReference type="EMBL" id="JELX01004376">
    <property type="protein sequence ID" value="KYF48517.1"/>
    <property type="molecule type" value="Genomic_DNA"/>
</dbReference>
<accession>A0A150P0V6</accession>
<name>A0A150P0V6_SORCE</name>
<comment type="caution">
    <text evidence="2">The sequence shown here is derived from an EMBL/GenBank/DDBJ whole genome shotgun (WGS) entry which is preliminary data.</text>
</comment>
<sequence length="95" mass="10495">MRINGRTLRPSTLAERRLLLSLGTASLRVPRSMNPFAVARRLRRAALGNSPDHEFARDLVKAKKRPDQLPVPSPDLDLPEPTNPDEGVIVHGRAA</sequence>
<feature type="region of interest" description="Disordered" evidence="1">
    <location>
        <begin position="62"/>
        <end position="95"/>
    </location>
</feature>
<gene>
    <name evidence="2" type="ORF">BE04_37655</name>
</gene>
<dbReference type="AlphaFoldDB" id="A0A150P0V6"/>
<reference evidence="2 3" key="1">
    <citation type="submission" date="2014-02" db="EMBL/GenBank/DDBJ databases">
        <title>The small core and large imbalanced accessory genome model reveals a collaborative survival strategy of Sorangium cellulosum strains in nature.</title>
        <authorList>
            <person name="Han K."/>
            <person name="Peng R."/>
            <person name="Blom J."/>
            <person name="Li Y.-Z."/>
        </authorList>
    </citation>
    <scope>NUCLEOTIDE SEQUENCE [LARGE SCALE GENOMIC DNA]</scope>
    <source>
        <strain evidence="2 3">So0157-18</strain>
    </source>
</reference>
<evidence type="ECO:0000313" key="2">
    <source>
        <dbReference type="EMBL" id="KYF48517.1"/>
    </source>
</evidence>